<gene>
    <name evidence="1" type="ORF">PLOB_00007307</name>
</gene>
<organism evidence="1 2">
    <name type="scientific">Porites lobata</name>
    <dbReference type="NCBI Taxonomy" id="104759"/>
    <lineage>
        <taxon>Eukaryota</taxon>
        <taxon>Metazoa</taxon>
        <taxon>Cnidaria</taxon>
        <taxon>Anthozoa</taxon>
        <taxon>Hexacorallia</taxon>
        <taxon>Scleractinia</taxon>
        <taxon>Fungiina</taxon>
        <taxon>Poritidae</taxon>
        <taxon>Porites</taxon>
    </lineage>
</organism>
<keyword evidence="2" id="KW-1185">Reference proteome</keyword>
<reference evidence="1 2" key="1">
    <citation type="submission" date="2022-05" db="EMBL/GenBank/DDBJ databases">
        <authorList>
            <consortium name="Genoscope - CEA"/>
            <person name="William W."/>
        </authorList>
    </citation>
    <scope>NUCLEOTIDE SEQUENCE [LARGE SCALE GENOMIC DNA]</scope>
</reference>
<feature type="non-terminal residue" evidence="1">
    <location>
        <position position="81"/>
    </location>
</feature>
<dbReference type="Gene3D" id="3.30.70.270">
    <property type="match status" value="1"/>
</dbReference>
<protein>
    <submittedName>
        <fullName evidence="1">Uncharacterized protein</fullName>
    </submittedName>
</protein>
<sequence length="81" mass="9332">MSCLKPEADIRVCVDMRRANEAIERERHSIPTNEEVLHDFKLVNCSNFKVIYSPSKTNITDALSRLNYVNQEDYSGKEADL</sequence>
<accession>A0ABN8QJG7</accession>
<evidence type="ECO:0000313" key="2">
    <source>
        <dbReference type="Proteomes" id="UP001159405"/>
    </source>
</evidence>
<evidence type="ECO:0000313" key="1">
    <source>
        <dbReference type="EMBL" id="CAH3165748.1"/>
    </source>
</evidence>
<proteinExistence type="predicted"/>
<dbReference type="Gene3D" id="3.10.10.10">
    <property type="entry name" value="HIV Type 1 Reverse Transcriptase, subunit A, domain 1"/>
    <property type="match status" value="1"/>
</dbReference>
<comment type="caution">
    <text evidence="1">The sequence shown here is derived from an EMBL/GenBank/DDBJ whole genome shotgun (WGS) entry which is preliminary data.</text>
</comment>
<dbReference type="Proteomes" id="UP001159405">
    <property type="component" value="Unassembled WGS sequence"/>
</dbReference>
<dbReference type="InterPro" id="IPR043128">
    <property type="entry name" value="Rev_trsase/Diguanyl_cyclase"/>
</dbReference>
<dbReference type="EMBL" id="CALNXK010000134">
    <property type="protein sequence ID" value="CAH3165748.1"/>
    <property type="molecule type" value="Genomic_DNA"/>
</dbReference>
<name>A0ABN8QJG7_9CNID</name>